<accession>A0A430LBG7</accession>
<evidence type="ECO:0000313" key="1">
    <source>
        <dbReference type="EMBL" id="RTE73076.1"/>
    </source>
</evidence>
<proteinExistence type="predicted"/>
<gene>
    <name evidence="1" type="ORF">BHE90_012497</name>
</gene>
<reference evidence="1 2" key="1">
    <citation type="submission" date="2017-06" db="EMBL/GenBank/DDBJ databases">
        <title>Comparative genomic analysis of Ambrosia Fusariam Clade fungi.</title>
        <authorList>
            <person name="Stajich J.E."/>
            <person name="Carrillo J."/>
            <person name="Kijimoto T."/>
            <person name="Eskalen A."/>
            <person name="O'Donnell K."/>
            <person name="Kasson M."/>
        </authorList>
    </citation>
    <scope>NUCLEOTIDE SEQUENCE [LARGE SCALE GENOMIC DNA]</scope>
    <source>
        <strain evidence="1 2">UCR1854</strain>
    </source>
</reference>
<comment type="caution">
    <text evidence="1">The sequence shown here is derived from an EMBL/GenBank/DDBJ whole genome shotgun (WGS) entry which is preliminary data.</text>
</comment>
<protein>
    <submittedName>
        <fullName evidence="1">Uncharacterized protein</fullName>
    </submittedName>
</protein>
<dbReference type="EMBL" id="MIKF01000280">
    <property type="protein sequence ID" value="RTE73076.1"/>
    <property type="molecule type" value="Genomic_DNA"/>
</dbReference>
<sequence>PVTHNVVMTSFGPIAPHLLNQPLRFPSSQYPPEEGNRWVRHSLRDINEKSSFHDRQYSWGFTIFRTVYTPESNEAFPEAIEALHHFANDYATGELSVKPRLNQDPLDPAPNEELARRFYCDIVEDEKNLDGASPDEVAKRFDIWVQEHLQPEGQARPKIGRFCFCIMLDQQGIDHLLDLSTGETSRGSYRNKLNPYVKVVTEADNWNEQGGERFWLRVGIKSYLFGLAFGWPEDLDISELGNPDPTDGIHNMYGMYPFDC</sequence>
<keyword evidence="2" id="KW-1185">Reference proteome</keyword>
<evidence type="ECO:0000313" key="2">
    <source>
        <dbReference type="Proteomes" id="UP000287124"/>
    </source>
</evidence>
<feature type="non-terminal residue" evidence="1">
    <location>
        <position position="1"/>
    </location>
</feature>
<organism evidence="1 2">
    <name type="scientific">Fusarium euwallaceae</name>
    <dbReference type="NCBI Taxonomy" id="1147111"/>
    <lineage>
        <taxon>Eukaryota</taxon>
        <taxon>Fungi</taxon>
        <taxon>Dikarya</taxon>
        <taxon>Ascomycota</taxon>
        <taxon>Pezizomycotina</taxon>
        <taxon>Sordariomycetes</taxon>
        <taxon>Hypocreomycetidae</taxon>
        <taxon>Hypocreales</taxon>
        <taxon>Nectriaceae</taxon>
        <taxon>Fusarium</taxon>
        <taxon>Fusarium solani species complex</taxon>
    </lineage>
</organism>
<dbReference type="Proteomes" id="UP000287124">
    <property type="component" value="Unassembled WGS sequence"/>
</dbReference>
<name>A0A430LBG7_9HYPO</name>
<dbReference type="AlphaFoldDB" id="A0A430LBG7"/>